<dbReference type="PRINTS" id="PR00344">
    <property type="entry name" value="BCTRLSENSOR"/>
</dbReference>
<sequence>MFTAERKISVLYVDDEEDNLLSFKAAFRRKFQVFTAISAAEGLRMLNEHPISVIIADQRMPKSTGVEFFNIVRVAHPYAIRMLLTGYADLEAVIDAINKGQIFRYIKKPWNELEVEMAIKNAYEVFTTKLQLKNKVHELERTNDELNKFVYSTSHDLRSPLVAIMGVLNLAKMEESVIDPNGYMAMIETCVNKMDFFILKVIEYYKSNRVEEVIELVDLKAICDDIIELSRIQNPAVNFHVIMKQEQRFYSDSFRLSVVLNNLLSNAVKYQKAEELNPEVKVIIDVQEMEANIIIEDNGVGIINDHLDNIFKMFFRSHSTAIGLGIGLHIVKEALTRMGGEITVESTLGIGTRFSLKLPNKK</sequence>
<dbReference type="InterPro" id="IPR003661">
    <property type="entry name" value="HisK_dim/P_dom"/>
</dbReference>
<dbReference type="EMBL" id="BJYT01000053">
    <property type="protein sequence ID" value="GEO12282.1"/>
    <property type="molecule type" value="Genomic_DNA"/>
</dbReference>
<dbReference type="PROSITE" id="PS50109">
    <property type="entry name" value="HIS_KIN"/>
    <property type="match status" value="1"/>
</dbReference>
<dbReference type="Gene3D" id="3.30.565.10">
    <property type="entry name" value="Histidine kinase-like ATPase, C-terminal domain"/>
    <property type="match status" value="1"/>
</dbReference>
<dbReference type="Gene3D" id="3.40.50.2300">
    <property type="match status" value="1"/>
</dbReference>
<dbReference type="SMART" id="SM00387">
    <property type="entry name" value="HATPase_c"/>
    <property type="match status" value="1"/>
</dbReference>
<keyword evidence="8" id="KW-1185">Reference proteome</keyword>
<dbReference type="SMART" id="SM00448">
    <property type="entry name" value="REC"/>
    <property type="match status" value="1"/>
</dbReference>
<dbReference type="Pfam" id="PF00072">
    <property type="entry name" value="Response_reg"/>
    <property type="match status" value="1"/>
</dbReference>
<comment type="catalytic activity">
    <reaction evidence="1">
        <text>ATP + protein L-histidine = ADP + protein N-phospho-L-histidine.</text>
        <dbReference type="EC" id="2.7.13.3"/>
    </reaction>
</comment>
<organism evidence="7 8">
    <name type="scientific">Segetibacter aerophilus</name>
    <dbReference type="NCBI Taxonomy" id="670293"/>
    <lineage>
        <taxon>Bacteria</taxon>
        <taxon>Pseudomonadati</taxon>
        <taxon>Bacteroidota</taxon>
        <taxon>Chitinophagia</taxon>
        <taxon>Chitinophagales</taxon>
        <taxon>Chitinophagaceae</taxon>
        <taxon>Segetibacter</taxon>
    </lineage>
</organism>
<dbReference type="Gene3D" id="1.10.287.130">
    <property type="match status" value="1"/>
</dbReference>
<feature type="domain" description="Response regulatory" evidence="6">
    <location>
        <begin position="9"/>
        <end position="123"/>
    </location>
</feature>
<evidence type="ECO:0000259" key="6">
    <source>
        <dbReference type="PROSITE" id="PS50110"/>
    </source>
</evidence>
<proteinExistence type="predicted"/>
<dbReference type="InterPro" id="IPR005467">
    <property type="entry name" value="His_kinase_dom"/>
</dbReference>
<dbReference type="InterPro" id="IPR011006">
    <property type="entry name" value="CheY-like_superfamily"/>
</dbReference>
<dbReference type="EC" id="2.7.13.3" evidence="2"/>
<dbReference type="InterPro" id="IPR036890">
    <property type="entry name" value="HATPase_C_sf"/>
</dbReference>
<evidence type="ECO:0000256" key="2">
    <source>
        <dbReference type="ARBA" id="ARBA00012438"/>
    </source>
</evidence>
<dbReference type="GO" id="GO:0000155">
    <property type="term" value="F:phosphorelay sensor kinase activity"/>
    <property type="evidence" value="ECO:0007669"/>
    <property type="project" value="InterPro"/>
</dbReference>
<name>A0A512BJZ2_9BACT</name>
<evidence type="ECO:0000259" key="5">
    <source>
        <dbReference type="PROSITE" id="PS50109"/>
    </source>
</evidence>
<gene>
    <name evidence="7" type="ORF">SAE01_47780</name>
</gene>
<feature type="modified residue" description="4-aspartylphosphate" evidence="4">
    <location>
        <position position="57"/>
    </location>
</feature>
<dbReference type="InterPro" id="IPR004358">
    <property type="entry name" value="Sig_transdc_His_kin-like_C"/>
</dbReference>
<dbReference type="SUPFAM" id="SSF47384">
    <property type="entry name" value="Homodimeric domain of signal transducing histidine kinase"/>
    <property type="match status" value="1"/>
</dbReference>
<evidence type="ECO:0000313" key="7">
    <source>
        <dbReference type="EMBL" id="GEO12282.1"/>
    </source>
</evidence>
<dbReference type="AlphaFoldDB" id="A0A512BJZ2"/>
<dbReference type="PANTHER" id="PTHR43547">
    <property type="entry name" value="TWO-COMPONENT HISTIDINE KINASE"/>
    <property type="match status" value="1"/>
</dbReference>
<dbReference type="RefSeq" id="WP_147206398.1">
    <property type="nucleotide sequence ID" value="NZ_BJYT01000053.1"/>
</dbReference>
<keyword evidence="7" id="KW-0418">Kinase</keyword>
<dbReference type="InterPro" id="IPR036097">
    <property type="entry name" value="HisK_dim/P_sf"/>
</dbReference>
<protein>
    <recommendedName>
        <fullName evidence="2">histidine kinase</fullName>
        <ecNumber evidence="2">2.7.13.3</ecNumber>
    </recommendedName>
</protein>
<evidence type="ECO:0000313" key="8">
    <source>
        <dbReference type="Proteomes" id="UP000321513"/>
    </source>
</evidence>
<feature type="domain" description="Histidine kinase" evidence="5">
    <location>
        <begin position="152"/>
        <end position="362"/>
    </location>
</feature>
<dbReference type="CDD" id="cd17569">
    <property type="entry name" value="REC_HupR-like"/>
    <property type="match status" value="1"/>
</dbReference>
<dbReference type="CDD" id="cd00082">
    <property type="entry name" value="HisKA"/>
    <property type="match status" value="1"/>
</dbReference>
<dbReference type="SUPFAM" id="SSF55874">
    <property type="entry name" value="ATPase domain of HSP90 chaperone/DNA topoisomerase II/histidine kinase"/>
    <property type="match status" value="1"/>
</dbReference>
<keyword evidence="3 4" id="KW-0597">Phosphoprotein</keyword>
<dbReference type="InterPro" id="IPR003594">
    <property type="entry name" value="HATPase_dom"/>
</dbReference>
<dbReference type="Pfam" id="PF02518">
    <property type="entry name" value="HATPase_c"/>
    <property type="match status" value="1"/>
</dbReference>
<dbReference type="OrthoDB" id="9781208at2"/>
<evidence type="ECO:0000256" key="4">
    <source>
        <dbReference type="PROSITE-ProRule" id="PRU00169"/>
    </source>
</evidence>
<dbReference type="PANTHER" id="PTHR43547:SF2">
    <property type="entry name" value="HYBRID SIGNAL TRANSDUCTION HISTIDINE KINASE C"/>
    <property type="match status" value="1"/>
</dbReference>
<dbReference type="Proteomes" id="UP000321513">
    <property type="component" value="Unassembled WGS sequence"/>
</dbReference>
<dbReference type="SUPFAM" id="SSF52172">
    <property type="entry name" value="CheY-like"/>
    <property type="match status" value="1"/>
</dbReference>
<accession>A0A512BJZ2</accession>
<dbReference type="PROSITE" id="PS50110">
    <property type="entry name" value="RESPONSE_REGULATORY"/>
    <property type="match status" value="1"/>
</dbReference>
<dbReference type="InterPro" id="IPR001789">
    <property type="entry name" value="Sig_transdc_resp-reg_receiver"/>
</dbReference>
<keyword evidence="7" id="KW-0808">Transferase</keyword>
<reference evidence="7 8" key="1">
    <citation type="submission" date="2019-07" db="EMBL/GenBank/DDBJ databases">
        <title>Whole genome shotgun sequence of Segetibacter aerophilus NBRC 106135.</title>
        <authorList>
            <person name="Hosoyama A."/>
            <person name="Uohara A."/>
            <person name="Ohji S."/>
            <person name="Ichikawa N."/>
        </authorList>
    </citation>
    <scope>NUCLEOTIDE SEQUENCE [LARGE SCALE GENOMIC DNA]</scope>
    <source>
        <strain evidence="7 8">NBRC 106135</strain>
    </source>
</reference>
<evidence type="ECO:0000256" key="1">
    <source>
        <dbReference type="ARBA" id="ARBA00000085"/>
    </source>
</evidence>
<evidence type="ECO:0000256" key="3">
    <source>
        <dbReference type="ARBA" id="ARBA00022553"/>
    </source>
</evidence>
<comment type="caution">
    <text evidence="7">The sequence shown here is derived from an EMBL/GenBank/DDBJ whole genome shotgun (WGS) entry which is preliminary data.</text>
</comment>